<name>A0A8J3I5H4_9CHLR</name>
<comment type="catalytic activity">
    <reaction evidence="10">
        <text>D-alanyl-D-alanine + UDP-N-acetyl-alpha-D-muramoyl-L-alanyl-gamma-D-glutamyl-meso-2,6-diaminopimelate + ATP = UDP-N-acetyl-alpha-D-muramoyl-L-alanyl-gamma-D-glutamyl-meso-2,6-diaminopimeloyl-D-alanyl-D-alanine + ADP + phosphate + H(+)</text>
        <dbReference type="Rhea" id="RHEA:28374"/>
        <dbReference type="ChEBI" id="CHEBI:15378"/>
        <dbReference type="ChEBI" id="CHEBI:30616"/>
        <dbReference type="ChEBI" id="CHEBI:43474"/>
        <dbReference type="ChEBI" id="CHEBI:57822"/>
        <dbReference type="ChEBI" id="CHEBI:61386"/>
        <dbReference type="ChEBI" id="CHEBI:83905"/>
        <dbReference type="ChEBI" id="CHEBI:456216"/>
        <dbReference type="EC" id="6.3.2.10"/>
    </reaction>
</comment>
<dbReference type="GO" id="GO:0051301">
    <property type="term" value="P:cell division"/>
    <property type="evidence" value="ECO:0007669"/>
    <property type="project" value="UniProtKB-KW"/>
</dbReference>
<dbReference type="EMBL" id="BNJF01000002">
    <property type="protein sequence ID" value="GHO46492.1"/>
    <property type="molecule type" value="Genomic_DNA"/>
</dbReference>
<dbReference type="RefSeq" id="WP_220195866.1">
    <property type="nucleotide sequence ID" value="NZ_BNJF01000002.1"/>
</dbReference>
<evidence type="ECO:0000256" key="3">
    <source>
        <dbReference type="ARBA" id="ARBA00022618"/>
    </source>
</evidence>
<dbReference type="AlphaFoldDB" id="A0A8J3I5H4"/>
<evidence type="ECO:0000256" key="5">
    <source>
        <dbReference type="ARBA" id="ARBA00022840"/>
    </source>
</evidence>
<dbReference type="SUPFAM" id="SSF53244">
    <property type="entry name" value="MurD-like peptide ligases, peptide-binding domain"/>
    <property type="match status" value="1"/>
</dbReference>
<comment type="caution">
    <text evidence="14">The sequence shown here is derived from an EMBL/GenBank/DDBJ whole genome shotgun (WGS) entry which is preliminary data.</text>
</comment>
<evidence type="ECO:0000256" key="10">
    <source>
        <dbReference type="RuleBase" id="RU004136"/>
    </source>
</evidence>
<dbReference type="InterPro" id="IPR036615">
    <property type="entry name" value="Mur_ligase_C_dom_sf"/>
</dbReference>
<dbReference type="GO" id="GO:0005524">
    <property type="term" value="F:ATP binding"/>
    <property type="evidence" value="ECO:0007669"/>
    <property type="project" value="UniProtKB-KW"/>
</dbReference>
<dbReference type="Pfam" id="PF01225">
    <property type="entry name" value="Mur_ligase"/>
    <property type="match status" value="1"/>
</dbReference>
<dbReference type="InterPro" id="IPR004101">
    <property type="entry name" value="Mur_ligase_C"/>
</dbReference>
<dbReference type="Pfam" id="PF08245">
    <property type="entry name" value="Mur_ligase_M"/>
    <property type="match status" value="1"/>
</dbReference>
<comment type="subcellular location">
    <subcellularLocation>
        <location evidence="10">Cytoplasm</location>
    </subcellularLocation>
</comment>
<dbReference type="Gene3D" id="3.40.1190.10">
    <property type="entry name" value="Mur-like, catalytic domain"/>
    <property type="match status" value="1"/>
</dbReference>
<evidence type="ECO:0000256" key="6">
    <source>
        <dbReference type="ARBA" id="ARBA00022960"/>
    </source>
</evidence>
<dbReference type="Pfam" id="PF02875">
    <property type="entry name" value="Mur_ligase_C"/>
    <property type="match status" value="1"/>
</dbReference>
<keyword evidence="7 10" id="KW-0573">Peptidoglycan synthesis</keyword>
<keyword evidence="15" id="KW-1185">Reference proteome</keyword>
<dbReference type="GO" id="GO:0005737">
    <property type="term" value="C:cytoplasm"/>
    <property type="evidence" value="ECO:0007669"/>
    <property type="project" value="UniProtKB-SubCell"/>
</dbReference>
<keyword evidence="3 10" id="KW-0132">Cell division</keyword>
<feature type="domain" description="Mur ligase C-terminal" evidence="12">
    <location>
        <begin position="324"/>
        <end position="465"/>
    </location>
</feature>
<evidence type="ECO:0000256" key="4">
    <source>
        <dbReference type="ARBA" id="ARBA00022741"/>
    </source>
</evidence>
<keyword evidence="4" id="KW-0547">Nucleotide-binding</keyword>
<dbReference type="GO" id="GO:0008360">
    <property type="term" value="P:regulation of cell shape"/>
    <property type="evidence" value="ECO:0007669"/>
    <property type="project" value="UniProtKB-KW"/>
</dbReference>
<evidence type="ECO:0000256" key="8">
    <source>
        <dbReference type="ARBA" id="ARBA00023306"/>
    </source>
</evidence>
<dbReference type="NCBIfam" id="TIGR01143">
    <property type="entry name" value="murF"/>
    <property type="match status" value="1"/>
</dbReference>
<dbReference type="InterPro" id="IPR051046">
    <property type="entry name" value="MurCDEF_CellWall_CoF430Synth"/>
</dbReference>
<evidence type="ECO:0000259" key="13">
    <source>
        <dbReference type="Pfam" id="PF08245"/>
    </source>
</evidence>
<dbReference type="GO" id="GO:0047480">
    <property type="term" value="F:UDP-N-acetylmuramoyl-tripeptide-D-alanyl-D-alanine ligase activity"/>
    <property type="evidence" value="ECO:0007669"/>
    <property type="project" value="UniProtKB-EC"/>
</dbReference>
<feature type="domain" description="Mur ligase N-terminal catalytic" evidence="11">
    <location>
        <begin position="33"/>
        <end position="100"/>
    </location>
</feature>
<protein>
    <recommendedName>
        <fullName evidence="10">UDP-N-acetylmuramoyl-tripeptide--D-alanyl-D-alanine ligase</fullName>
        <ecNumber evidence="10">6.3.2.10</ecNumber>
    </recommendedName>
</protein>
<dbReference type="PANTHER" id="PTHR43024:SF1">
    <property type="entry name" value="UDP-N-ACETYLMURAMOYL-TRIPEPTIDE--D-ALANYL-D-ALANINE LIGASE"/>
    <property type="match status" value="1"/>
</dbReference>
<dbReference type="Gene3D" id="3.90.190.20">
    <property type="entry name" value="Mur ligase, C-terminal domain"/>
    <property type="match status" value="1"/>
</dbReference>
<dbReference type="GO" id="GO:0009252">
    <property type="term" value="P:peptidoglycan biosynthetic process"/>
    <property type="evidence" value="ECO:0007669"/>
    <property type="project" value="UniProtKB-UniPathway"/>
</dbReference>
<dbReference type="SUPFAM" id="SSF53623">
    <property type="entry name" value="MurD-like peptide ligases, catalytic domain"/>
    <property type="match status" value="1"/>
</dbReference>
<keyword evidence="6 10" id="KW-0133">Cell shape</keyword>
<comment type="pathway">
    <text evidence="10">Cell wall biogenesis; peptidoglycan biosynthesis.</text>
</comment>
<keyword evidence="2 14" id="KW-0436">Ligase</keyword>
<dbReference type="InterPro" id="IPR005863">
    <property type="entry name" value="UDP-N-AcMur_synth"/>
</dbReference>
<evidence type="ECO:0000313" key="14">
    <source>
        <dbReference type="EMBL" id="GHO46492.1"/>
    </source>
</evidence>
<dbReference type="SUPFAM" id="SSF63418">
    <property type="entry name" value="MurE/MurF N-terminal domain"/>
    <property type="match status" value="1"/>
</dbReference>
<comment type="function">
    <text evidence="10">Involved in cell wall formation. Catalyzes the final step in the synthesis of UDP-N-acetylmuramoyl-pentapeptide, the precursor of murein.</text>
</comment>
<evidence type="ECO:0000256" key="2">
    <source>
        <dbReference type="ARBA" id="ARBA00022598"/>
    </source>
</evidence>
<evidence type="ECO:0000259" key="11">
    <source>
        <dbReference type="Pfam" id="PF01225"/>
    </source>
</evidence>
<dbReference type="InterPro" id="IPR035911">
    <property type="entry name" value="MurE/MurF_N"/>
</dbReference>
<dbReference type="InterPro" id="IPR000713">
    <property type="entry name" value="Mur_ligase_N"/>
</dbReference>
<dbReference type="InterPro" id="IPR036565">
    <property type="entry name" value="Mur-like_cat_sf"/>
</dbReference>
<organism evidence="14 15">
    <name type="scientific">Ktedonospora formicarum</name>
    <dbReference type="NCBI Taxonomy" id="2778364"/>
    <lineage>
        <taxon>Bacteria</taxon>
        <taxon>Bacillati</taxon>
        <taxon>Chloroflexota</taxon>
        <taxon>Ktedonobacteria</taxon>
        <taxon>Ktedonobacterales</taxon>
        <taxon>Ktedonobacteraceae</taxon>
        <taxon>Ktedonospora</taxon>
    </lineage>
</organism>
<reference evidence="14" key="1">
    <citation type="submission" date="2020-10" db="EMBL/GenBank/DDBJ databases">
        <title>Taxonomic study of unclassified bacteria belonging to the class Ktedonobacteria.</title>
        <authorList>
            <person name="Yabe S."/>
            <person name="Wang C.M."/>
            <person name="Zheng Y."/>
            <person name="Sakai Y."/>
            <person name="Cavaletti L."/>
            <person name="Monciardini P."/>
            <person name="Donadio S."/>
        </authorList>
    </citation>
    <scope>NUCLEOTIDE SEQUENCE</scope>
    <source>
        <strain evidence="14">SOSP1-1</strain>
    </source>
</reference>
<dbReference type="InterPro" id="IPR013221">
    <property type="entry name" value="Mur_ligase_cen"/>
</dbReference>
<dbReference type="Gene3D" id="3.40.1390.10">
    <property type="entry name" value="MurE/MurF, N-terminal domain"/>
    <property type="match status" value="1"/>
</dbReference>
<feature type="domain" description="Mur ligase central" evidence="13">
    <location>
        <begin position="114"/>
        <end position="301"/>
    </location>
</feature>
<evidence type="ECO:0000256" key="7">
    <source>
        <dbReference type="ARBA" id="ARBA00022984"/>
    </source>
</evidence>
<dbReference type="Proteomes" id="UP000612362">
    <property type="component" value="Unassembled WGS sequence"/>
</dbReference>
<keyword evidence="1" id="KW-0963">Cytoplasm</keyword>
<keyword evidence="8 10" id="KW-0131">Cell cycle</keyword>
<proteinExistence type="predicted"/>
<keyword evidence="5" id="KW-0067">ATP-binding</keyword>
<evidence type="ECO:0000313" key="15">
    <source>
        <dbReference type="Proteomes" id="UP000612362"/>
    </source>
</evidence>
<evidence type="ECO:0000259" key="12">
    <source>
        <dbReference type="Pfam" id="PF02875"/>
    </source>
</evidence>
<evidence type="ECO:0000256" key="1">
    <source>
        <dbReference type="ARBA" id="ARBA00022490"/>
    </source>
</evidence>
<dbReference type="PANTHER" id="PTHR43024">
    <property type="entry name" value="UDP-N-ACETYLMURAMOYL-TRIPEPTIDE--D-ALANYL-D-ALANINE LIGASE"/>
    <property type="match status" value="1"/>
</dbReference>
<gene>
    <name evidence="14" type="primary">murF_2</name>
    <name evidence="14" type="ORF">KSX_46550</name>
</gene>
<dbReference type="UniPathway" id="UPA00219"/>
<evidence type="ECO:0000256" key="9">
    <source>
        <dbReference type="ARBA" id="ARBA00023316"/>
    </source>
</evidence>
<sequence length="476" mass="51404">MFELQDIISGNQESLTIHGSIPGTRDLVFQSAQHDSRQCGPNDLFVAIAGARVDGHRFIPDLAGAGVAAALCTVPSDDVPEKFLQLVVPDVVKALQATARARVQRQRETIKIGITGSSGKTTTKEAIAAVLGSVAPTLKTYASYNNELGYPLTLLRLEDEHRYAVLEMGAEWVGELRGLCETIASPDWSVITTVGAAHLKHFGSVENVAIAKSELVQVLSPEGIAILNYDDPVVRAMNEKTRARVIYYGRGEGATVRACDIEERGLFGSKFTLRVEGQEMQVDLRLPGSHGITTALAAAAAGYAANIPLTKICETLENLGPVLHRGEVKTGAGPNGSILIDDTYNSIRQSIIAMTQTLKATPIAPQGRRWAVLGELLEQGEHTMYEHVESGRGLAGNVDHLVVLGDFARYFVEGAIQGGMPAEQIHLFSVDPANSIEVEEGKRQIAQFLKEHVRPEDLILVKGSRGVRMETLLSLF</sequence>
<dbReference type="GO" id="GO:0071555">
    <property type="term" value="P:cell wall organization"/>
    <property type="evidence" value="ECO:0007669"/>
    <property type="project" value="UniProtKB-KW"/>
</dbReference>
<keyword evidence="9 10" id="KW-0961">Cell wall biogenesis/degradation</keyword>
<accession>A0A8J3I5H4</accession>
<dbReference type="EC" id="6.3.2.10" evidence="10"/>